<dbReference type="EMBL" id="JAAPAO010002738">
    <property type="protein sequence ID" value="KAF4647260.1"/>
    <property type="molecule type" value="Genomic_DNA"/>
</dbReference>
<evidence type="ECO:0000313" key="1">
    <source>
        <dbReference type="EMBL" id="KAF4647260.1"/>
    </source>
</evidence>
<dbReference type="AlphaFoldDB" id="A0A7J6KJW3"/>
<accession>A0A7J6KJW3</accession>
<reference evidence="1 2" key="1">
    <citation type="submission" date="2020-04" db="EMBL/GenBank/DDBJ databases">
        <title>Perkinsus chesapeaki whole genome sequence.</title>
        <authorList>
            <person name="Bogema D.R."/>
        </authorList>
    </citation>
    <scope>NUCLEOTIDE SEQUENCE [LARGE SCALE GENOMIC DNA]</scope>
    <source>
        <strain evidence="1">ATCC PRA-425</strain>
    </source>
</reference>
<comment type="caution">
    <text evidence="1">The sequence shown here is derived from an EMBL/GenBank/DDBJ whole genome shotgun (WGS) entry which is preliminary data.</text>
</comment>
<organism evidence="1 2">
    <name type="scientific">Perkinsus chesapeaki</name>
    <name type="common">Clam parasite</name>
    <name type="synonym">Perkinsus andrewsi</name>
    <dbReference type="NCBI Taxonomy" id="330153"/>
    <lineage>
        <taxon>Eukaryota</taxon>
        <taxon>Sar</taxon>
        <taxon>Alveolata</taxon>
        <taxon>Perkinsozoa</taxon>
        <taxon>Perkinsea</taxon>
        <taxon>Perkinsida</taxon>
        <taxon>Perkinsidae</taxon>
        <taxon>Perkinsus</taxon>
    </lineage>
</organism>
<dbReference type="OrthoDB" id="3218065at2759"/>
<keyword evidence="2" id="KW-1185">Reference proteome</keyword>
<sequence length="117" mass="13281">MTSDFLSEIYGFVKYSKTDPVVPGQRAGSVIDVSSEGYYNNSCCLVDFEECSEAVRSLSHDKYGCVFLTDRSPIHCKFPDDALNARAMNVKPGGRQTRMRDGMLKMGRRLHSRWYLL</sequence>
<protein>
    <submittedName>
        <fullName evidence="1">Uncharacterized protein</fullName>
    </submittedName>
</protein>
<evidence type="ECO:0000313" key="2">
    <source>
        <dbReference type="Proteomes" id="UP000591131"/>
    </source>
</evidence>
<name>A0A7J6KJW3_PERCH</name>
<gene>
    <name evidence="1" type="ORF">FOL47_004842</name>
</gene>
<feature type="non-terminal residue" evidence="1">
    <location>
        <position position="117"/>
    </location>
</feature>
<proteinExistence type="predicted"/>
<dbReference type="Proteomes" id="UP000591131">
    <property type="component" value="Unassembled WGS sequence"/>
</dbReference>